<evidence type="ECO:0000313" key="3">
    <source>
        <dbReference type="EMBL" id="CAE2228423.1"/>
    </source>
</evidence>
<evidence type="ECO:0000256" key="2">
    <source>
        <dbReference type="SAM" id="Phobius"/>
    </source>
</evidence>
<dbReference type="Gene3D" id="3.30.450.20">
    <property type="entry name" value="PAS domain"/>
    <property type="match status" value="1"/>
</dbReference>
<reference evidence="3" key="1">
    <citation type="submission" date="2021-01" db="EMBL/GenBank/DDBJ databases">
        <authorList>
            <person name="Corre E."/>
            <person name="Pelletier E."/>
            <person name="Niang G."/>
            <person name="Scheremetjew M."/>
            <person name="Finn R."/>
            <person name="Kale V."/>
            <person name="Holt S."/>
            <person name="Cochrane G."/>
            <person name="Meng A."/>
            <person name="Brown T."/>
            <person name="Cohen L."/>
        </authorList>
    </citation>
    <scope>NUCLEOTIDE SEQUENCE</scope>
    <source>
        <strain evidence="3">Isolate 1302-5</strain>
    </source>
</reference>
<sequence length="1815" mass="201547">MEAAEHAQIAPVAHQSNGEAPPAPRATSSDEDDAGALVDVDMGSGEGTIGSSVATNKSPAKYEYRKSVRSSLRSSTCVSSLEMRKVPEHILLGQDWESKDMSLSGSGLGMEDTTERAFLDDEDEGKSTRGILQRTCLRPQFSLRTQLVLSFGSVSALTVLFVMIISIVISISAASSIRISSKEKLKQWAQGKASSNAQYVSEAFTPMLPGDVSEILLQVVRDRFVGYPDAEGYESDELVPFRDMVSGKNRYPIDAPPLPLDWQIGKGNVNGSNFREHVGERREWYGPPESTPLSTASAFFSMQGACDPSITDPGHKYYHVNCTDASNKISTGGSVSPSLLSASIYKKGKDLSPILKVLYESTPVIKTIAMLFTNSGAGAGVIFPHSEMDGTEGYESIGCEWMLENNPLMPDEPIGTKEEISRCHPKGEIVSNREYNPLERGWCKDMAQNPWQVRFVGPYLDAWSEHLWLITVGQAVYDKKTKKLTGCILLDISIDRLADELENVKIGESGLLTLVKWDDVGTIVSSPKWDSDAADEVVTVDNPELGTGLSVDDFKHFKDLVNFSAPWNPEDVREKYHEEVLERAGGTKFVSSYPVPPPPGLYNESYRPDFMVLVTLEKSEVFQPFYDLGDAIDEEVRAIITFTIIVGFAGLGGIFCVIFAVSVFLTQPLRWIKETSYKIIDNFGNEGTLDLLESADGGGSHEHAKRGKLAQQSSSLMDKGISATAKVDNGDDDRKTLHNFGLFSLRPRCSPKTELSDLTREFQHMVSHFSADGTAAKAVRLGNKIADVRNGFQLQEQFDDLYERRNEPGFKYDYEGKSTKEGEGRYRDTEETNPRRRSVSFFGPAERVNFGPNILTQDDTRSVSTIALLASNDGPVTKSRLFRWIVGMLVTPLLVVTITISAVVINQVSKQSTSLNDIVEEKYINLEEKAANTAADLRSIHASVVMQKASRDLHLLSRFAGWLLFDGLNRTDSFTKMHTSAEECKMEAERGQCNHILNALCDCAWGDILSEDTCSTEMNDTRYLQELFFEGQRQNASPNGDRKSSPVPFYATSPNKTAWWDNPFTVPGYGNRSLAKGYQTTYDRLRVISASSAIQVPLYNYDNSRDKALATYIGFEADGMLVGHGGCGHSHANYAFFVSSSRNGAADLRDDLCPLGKYGYDARCRDWYDTGKTRASSDGAPLHVTPPYPFGGMDTLVAQSATLPLVDPRNKHLVGMSLLDFMSNAIFSSVTSTRLVDRGFPILITGQTDVFRNDAVIGPNFTLGIDVARVEEVVVPYDWRCANNTCSSGTYFDKIAGEMREGKNGKSSFVRTTSNGDEEKMYISYAPVNVTSYRPLNHSDFSRGVERFSSLVYSLAFVQPKTALLATFANDSENIKDQVKVSIAVLTSVILLASVFLVYISARVTVSITVPILSLLKIMRNINRLENNNDFIIQTDGSGSSEVSAVYETFSMLFKVVRFANAAFFSGDIEKAYWVLFDALRLFRSLDNKKAIGVASNNLGNCMLTMYRTMEGTKETEICGLSKTDIIRKGTAYFRDAIKLGEEAYDKFYEEQGWSGSCLVFMQHLSSRYFNRAIFFLTVKNDHKFPEEANRLGFRDLDIAKSMDVEVVDQSLEAGFNVNKSELFDLMVNRIRGVLSIMEMGYPDEWDIEEQISDAFRELKIALRNPSSEFFADVSPAGHMQELEAELIKHAQLTNMTEEAAMIGIRMLVEDEYTFHYAESIAIKALVDYVTCQGQELCMSLDVKELLLTLQKDMNDDFMDSVSNRISDVQNSEENKLSTLRSSCRLRSATISTSWELSLTAAQCACRGDFTMENF</sequence>
<name>A0A7S4IG44_9STRA</name>
<proteinExistence type="predicted"/>
<feature type="transmembrane region" description="Helical" evidence="2">
    <location>
        <begin position="639"/>
        <end position="665"/>
    </location>
</feature>
<accession>A0A7S4IG44</accession>
<feature type="region of interest" description="Disordered" evidence="1">
    <location>
        <begin position="812"/>
        <end position="834"/>
    </location>
</feature>
<feature type="region of interest" description="Disordered" evidence="1">
    <location>
        <begin position="1"/>
        <end position="54"/>
    </location>
</feature>
<keyword evidence="2" id="KW-0472">Membrane</keyword>
<protein>
    <submittedName>
        <fullName evidence="3">Uncharacterized protein</fullName>
    </submittedName>
</protein>
<dbReference type="EMBL" id="HBKQ01016372">
    <property type="protein sequence ID" value="CAE2228423.1"/>
    <property type="molecule type" value="Transcribed_RNA"/>
</dbReference>
<feature type="transmembrane region" description="Helical" evidence="2">
    <location>
        <begin position="881"/>
        <end position="905"/>
    </location>
</feature>
<keyword evidence="2" id="KW-0812">Transmembrane</keyword>
<gene>
    <name evidence="3" type="ORF">OAUR00152_LOCUS11022</name>
</gene>
<keyword evidence="2" id="KW-1133">Transmembrane helix</keyword>
<evidence type="ECO:0000256" key="1">
    <source>
        <dbReference type="SAM" id="MobiDB-lite"/>
    </source>
</evidence>
<organism evidence="3">
    <name type="scientific">Odontella aurita</name>
    <dbReference type="NCBI Taxonomy" id="265563"/>
    <lineage>
        <taxon>Eukaryota</taxon>
        <taxon>Sar</taxon>
        <taxon>Stramenopiles</taxon>
        <taxon>Ochrophyta</taxon>
        <taxon>Bacillariophyta</taxon>
        <taxon>Mediophyceae</taxon>
        <taxon>Biddulphiophycidae</taxon>
        <taxon>Eupodiscales</taxon>
        <taxon>Odontellaceae</taxon>
        <taxon>Odontella</taxon>
    </lineage>
</organism>
<feature type="transmembrane region" description="Helical" evidence="2">
    <location>
        <begin position="147"/>
        <end position="171"/>
    </location>
</feature>